<dbReference type="SUPFAM" id="SSF57850">
    <property type="entry name" value="RING/U-box"/>
    <property type="match status" value="1"/>
</dbReference>
<evidence type="ECO:0000256" key="5">
    <source>
        <dbReference type="ARBA" id="ARBA00022692"/>
    </source>
</evidence>
<dbReference type="PANTHER" id="PTHR46905:SF21">
    <property type="entry name" value="RING-TYPE E3 UBIQUITIN TRANSFERASE"/>
    <property type="match status" value="1"/>
</dbReference>
<dbReference type="GO" id="GO:0016020">
    <property type="term" value="C:membrane"/>
    <property type="evidence" value="ECO:0007669"/>
    <property type="project" value="UniProtKB-SubCell"/>
</dbReference>
<dbReference type="Gene3D" id="3.30.40.10">
    <property type="entry name" value="Zinc/RING finger domain, C3HC4 (zinc finger)"/>
    <property type="match status" value="1"/>
</dbReference>
<gene>
    <name evidence="16" type="primary">LOC111013867</name>
</gene>
<evidence type="ECO:0000259" key="14">
    <source>
        <dbReference type="PROSITE" id="PS50089"/>
    </source>
</evidence>
<keyword evidence="7" id="KW-0833">Ubl conjugation pathway</keyword>
<keyword evidence="8" id="KW-0862">Zinc</keyword>
<dbReference type="GO" id="GO:0061630">
    <property type="term" value="F:ubiquitin protein ligase activity"/>
    <property type="evidence" value="ECO:0007669"/>
    <property type="project" value="UniProtKB-EC"/>
</dbReference>
<dbReference type="GeneID" id="111013867"/>
<feature type="domain" description="RING-type" evidence="14">
    <location>
        <begin position="97"/>
        <end position="139"/>
    </location>
</feature>
<sequence>MFQISRRFPALPPSPPSNTSEKNLDFNVVIVLAALLCALVGALAVNSILRCVARRRWGELSRESAALAGVKRRGELEEIPVAVFAGAAEGRIRGTECAICLGEFEIGDDLRILPNCSHGFHVNCIDHWFVSHSSCPNCRHSLLQKTAEDGGGGEVRRPENPDSGQLPGDIIILIAAI</sequence>
<dbReference type="SMART" id="SM00184">
    <property type="entry name" value="RING"/>
    <property type="match status" value="1"/>
</dbReference>
<evidence type="ECO:0000256" key="3">
    <source>
        <dbReference type="ARBA" id="ARBA00012483"/>
    </source>
</evidence>
<keyword evidence="9 13" id="KW-1133">Transmembrane helix</keyword>
<keyword evidence="15" id="KW-1185">Reference proteome</keyword>
<dbReference type="CDD" id="cd16461">
    <property type="entry name" value="RING-H2_EL5-like"/>
    <property type="match status" value="1"/>
</dbReference>
<dbReference type="PANTHER" id="PTHR46905">
    <property type="entry name" value="RING-H2 FINGER PROTEIN ATL78"/>
    <property type="match status" value="1"/>
</dbReference>
<dbReference type="GO" id="GO:0016567">
    <property type="term" value="P:protein ubiquitination"/>
    <property type="evidence" value="ECO:0007669"/>
    <property type="project" value="InterPro"/>
</dbReference>
<evidence type="ECO:0000256" key="1">
    <source>
        <dbReference type="ARBA" id="ARBA00000900"/>
    </source>
</evidence>
<dbReference type="Pfam" id="PF13639">
    <property type="entry name" value="zf-RING_2"/>
    <property type="match status" value="1"/>
</dbReference>
<keyword evidence="12" id="KW-0863">Zinc-finger</keyword>
<keyword evidence="5 13" id="KW-0812">Transmembrane</keyword>
<dbReference type="InterPro" id="IPR013083">
    <property type="entry name" value="Znf_RING/FYVE/PHD"/>
</dbReference>
<keyword evidence="10 13" id="KW-0472">Membrane</keyword>
<evidence type="ECO:0000256" key="4">
    <source>
        <dbReference type="ARBA" id="ARBA00022679"/>
    </source>
</evidence>
<feature type="transmembrane region" description="Helical" evidence="13">
    <location>
        <begin position="26"/>
        <end position="49"/>
    </location>
</feature>
<proteinExistence type="inferred from homology"/>
<evidence type="ECO:0000256" key="11">
    <source>
        <dbReference type="ARBA" id="ARBA00024209"/>
    </source>
</evidence>
<dbReference type="RefSeq" id="XP_022144089.1">
    <property type="nucleotide sequence ID" value="XM_022288397.1"/>
</dbReference>
<comment type="similarity">
    <text evidence="11">Belongs to the RING-type zinc finger family. ATL subfamily.</text>
</comment>
<evidence type="ECO:0000256" key="13">
    <source>
        <dbReference type="SAM" id="Phobius"/>
    </source>
</evidence>
<dbReference type="Proteomes" id="UP000504603">
    <property type="component" value="Unplaced"/>
</dbReference>
<evidence type="ECO:0000256" key="10">
    <source>
        <dbReference type="ARBA" id="ARBA00023136"/>
    </source>
</evidence>
<dbReference type="KEGG" id="mcha:111013867"/>
<dbReference type="EC" id="2.3.2.27" evidence="3"/>
<evidence type="ECO:0000256" key="2">
    <source>
        <dbReference type="ARBA" id="ARBA00004167"/>
    </source>
</evidence>
<dbReference type="InterPro" id="IPR044602">
    <property type="entry name" value="ATL10/ATL72-79-like"/>
</dbReference>
<evidence type="ECO:0000256" key="7">
    <source>
        <dbReference type="ARBA" id="ARBA00022786"/>
    </source>
</evidence>
<dbReference type="PROSITE" id="PS50089">
    <property type="entry name" value="ZF_RING_2"/>
    <property type="match status" value="1"/>
</dbReference>
<keyword evidence="6" id="KW-0479">Metal-binding</keyword>
<evidence type="ECO:0000313" key="16">
    <source>
        <dbReference type="RefSeq" id="XP_022144089.1"/>
    </source>
</evidence>
<keyword evidence="4" id="KW-0808">Transferase</keyword>
<dbReference type="GO" id="GO:0008270">
    <property type="term" value="F:zinc ion binding"/>
    <property type="evidence" value="ECO:0007669"/>
    <property type="project" value="UniProtKB-KW"/>
</dbReference>
<comment type="subcellular location">
    <subcellularLocation>
        <location evidence="2">Membrane</location>
        <topology evidence="2">Single-pass membrane protein</topology>
    </subcellularLocation>
</comment>
<name>A0A6J1CR99_MOMCH</name>
<dbReference type="OrthoDB" id="8062037at2759"/>
<evidence type="ECO:0000256" key="6">
    <source>
        <dbReference type="ARBA" id="ARBA00022723"/>
    </source>
</evidence>
<accession>A0A6J1CR99</accession>
<protein>
    <recommendedName>
        <fullName evidence="3">RING-type E3 ubiquitin transferase</fullName>
        <ecNumber evidence="3">2.3.2.27</ecNumber>
    </recommendedName>
</protein>
<evidence type="ECO:0000256" key="8">
    <source>
        <dbReference type="ARBA" id="ARBA00022833"/>
    </source>
</evidence>
<dbReference type="AlphaFoldDB" id="A0A6J1CR99"/>
<evidence type="ECO:0000313" key="15">
    <source>
        <dbReference type="Proteomes" id="UP000504603"/>
    </source>
</evidence>
<evidence type="ECO:0000256" key="12">
    <source>
        <dbReference type="PROSITE-ProRule" id="PRU00175"/>
    </source>
</evidence>
<organism evidence="15 16">
    <name type="scientific">Momordica charantia</name>
    <name type="common">Bitter gourd</name>
    <name type="synonym">Balsam pear</name>
    <dbReference type="NCBI Taxonomy" id="3673"/>
    <lineage>
        <taxon>Eukaryota</taxon>
        <taxon>Viridiplantae</taxon>
        <taxon>Streptophyta</taxon>
        <taxon>Embryophyta</taxon>
        <taxon>Tracheophyta</taxon>
        <taxon>Spermatophyta</taxon>
        <taxon>Magnoliopsida</taxon>
        <taxon>eudicotyledons</taxon>
        <taxon>Gunneridae</taxon>
        <taxon>Pentapetalae</taxon>
        <taxon>rosids</taxon>
        <taxon>fabids</taxon>
        <taxon>Cucurbitales</taxon>
        <taxon>Cucurbitaceae</taxon>
        <taxon>Momordiceae</taxon>
        <taxon>Momordica</taxon>
    </lineage>
</organism>
<evidence type="ECO:0000256" key="9">
    <source>
        <dbReference type="ARBA" id="ARBA00022989"/>
    </source>
</evidence>
<comment type="catalytic activity">
    <reaction evidence="1">
        <text>S-ubiquitinyl-[E2 ubiquitin-conjugating enzyme]-L-cysteine + [acceptor protein]-L-lysine = [E2 ubiquitin-conjugating enzyme]-L-cysteine + N(6)-ubiquitinyl-[acceptor protein]-L-lysine.</text>
        <dbReference type="EC" id="2.3.2.27"/>
    </reaction>
</comment>
<dbReference type="InterPro" id="IPR001841">
    <property type="entry name" value="Znf_RING"/>
</dbReference>
<reference evidence="16" key="1">
    <citation type="submission" date="2025-08" db="UniProtKB">
        <authorList>
            <consortium name="RefSeq"/>
        </authorList>
    </citation>
    <scope>IDENTIFICATION</scope>
    <source>
        <strain evidence="16">OHB3-1</strain>
    </source>
</reference>